<organism evidence="2 3">
    <name type="scientific">Dictyobacter formicarum</name>
    <dbReference type="NCBI Taxonomy" id="2778368"/>
    <lineage>
        <taxon>Bacteria</taxon>
        <taxon>Bacillati</taxon>
        <taxon>Chloroflexota</taxon>
        <taxon>Ktedonobacteria</taxon>
        <taxon>Ktedonobacterales</taxon>
        <taxon>Dictyobacteraceae</taxon>
        <taxon>Dictyobacter</taxon>
    </lineage>
</organism>
<dbReference type="Gene3D" id="1.10.150.20">
    <property type="entry name" value="5' to 3' exonuclease, C-terminal subdomain"/>
    <property type="match status" value="1"/>
</dbReference>
<protein>
    <recommendedName>
        <fullName evidence="1">Crossover junction endonuclease MUS81-like HHH domain-containing protein</fullName>
    </recommendedName>
</protein>
<name>A0ABQ3VBS7_9CHLR</name>
<dbReference type="InterPro" id="IPR027421">
    <property type="entry name" value="DNA_pol_lamdba_lyase_dom_sf"/>
</dbReference>
<comment type="caution">
    <text evidence="2">The sequence shown here is derived from an EMBL/GenBank/DDBJ whole genome shotgun (WGS) entry which is preliminary data.</text>
</comment>
<dbReference type="EMBL" id="BNJJ01000002">
    <property type="protein sequence ID" value="GHO82878.1"/>
    <property type="molecule type" value="Genomic_DNA"/>
</dbReference>
<dbReference type="Pfam" id="PF14716">
    <property type="entry name" value="HHH_8"/>
    <property type="match status" value="1"/>
</dbReference>
<dbReference type="RefSeq" id="WP_201360515.1">
    <property type="nucleotide sequence ID" value="NZ_BNJJ01000002.1"/>
</dbReference>
<gene>
    <name evidence="2" type="ORF">KSZ_08840</name>
</gene>
<proteinExistence type="predicted"/>
<feature type="domain" description="Crossover junction endonuclease MUS81-like HHH" evidence="1">
    <location>
        <begin position="43"/>
        <end position="116"/>
    </location>
</feature>
<evidence type="ECO:0000313" key="2">
    <source>
        <dbReference type="EMBL" id="GHO82878.1"/>
    </source>
</evidence>
<dbReference type="Gene3D" id="1.10.150.110">
    <property type="entry name" value="DNA polymerase beta, N-terminal domain-like"/>
    <property type="match status" value="1"/>
</dbReference>
<dbReference type="Proteomes" id="UP000635565">
    <property type="component" value="Unassembled WGS sequence"/>
</dbReference>
<reference evidence="2 3" key="1">
    <citation type="journal article" date="2021" name="Int. J. Syst. Evol. Microbiol.">
        <title>Reticulibacter mediterranei gen. nov., sp. nov., within the new family Reticulibacteraceae fam. nov., and Ktedonospora formicarum gen. nov., sp. nov., Ktedonobacter robiniae sp. nov., Dictyobacter formicarum sp. nov. and Dictyobacter arantiisoli sp. nov., belonging to the class Ktedonobacteria.</title>
        <authorList>
            <person name="Yabe S."/>
            <person name="Zheng Y."/>
            <person name="Wang C.M."/>
            <person name="Sakai Y."/>
            <person name="Abe K."/>
            <person name="Yokota A."/>
            <person name="Donadio S."/>
            <person name="Cavaletti L."/>
            <person name="Monciardini P."/>
        </authorList>
    </citation>
    <scope>NUCLEOTIDE SEQUENCE [LARGE SCALE GENOMIC DNA]</scope>
    <source>
        <strain evidence="2 3">SOSP1-9</strain>
    </source>
</reference>
<keyword evidence="3" id="KW-1185">Reference proteome</keyword>
<dbReference type="InterPro" id="IPR010996">
    <property type="entry name" value="HHH_MUS81"/>
</dbReference>
<evidence type="ECO:0000313" key="3">
    <source>
        <dbReference type="Proteomes" id="UP000635565"/>
    </source>
</evidence>
<sequence>MSILQITQTIHIMPTLLPRSSKNTSQLTLPGMENEPEAAPKITNRQIAEVLSEIADMLAAQNSNMYRVQAYRNAARGVLELEEPAADILARGEQLPIAGLGTRLRGRIAELVELGTITINNGFCMETLPHGVRTLMAVEHVGPYTAIRLHQELAIDSVEKLWWAARQQRIRHLPGFGPRSEARLKAAAEQLLPKNKLANDNAPQGAA</sequence>
<dbReference type="SUPFAM" id="SSF47802">
    <property type="entry name" value="DNA polymerase beta, N-terminal domain-like"/>
    <property type="match status" value="1"/>
</dbReference>
<evidence type="ECO:0000259" key="1">
    <source>
        <dbReference type="Pfam" id="PF14716"/>
    </source>
</evidence>
<accession>A0ABQ3VBS7</accession>